<dbReference type="EMBL" id="JABCMA010000025">
    <property type="protein sequence ID" value="NMR75563.1"/>
    <property type="molecule type" value="Genomic_DNA"/>
</dbReference>
<evidence type="ECO:0000256" key="2">
    <source>
        <dbReference type="SAM" id="MobiDB-lite"/>
    </source>
</evidence>
<feature type="region of interest" description="Disordered" evidence="2">
    <location>
        <begin position="441"/>
        <end position="467"/>
    </location>
</feature>
<protein>
    <submittedName>
        <fullName evidence="3">Uncharacterized protein</fullName>
    </submittedName>
</protein>
<name>A0A7Y0QYZ5_VIBAL</name>
<comment type="caution">
    <text evidence="3">The sequence shown here is derived from an EMBL/GenBank/DDBJ whole genome shotgun (WGS) entry which is preliminary data.</text>
</comment>
<evidence type="ECO:0000313" key="4">
    <source>
        <dbReference type="Proteomes" id="UP000565155"/>
    </source>
</evidence>
<gene>
    <name evidence="3" type="ORF">HKB35_18265</name>
</gene>
<reference evidence="3 4" key="1">
    <citation type="submission" date="2020-04" db="EMBL/GenBank/DDBJ databases">
        <title>Whole-genome sequencing of Vibrio spp. from China reveals different genetic environments of blaCTX-M-14 among diverse lineages.</title>
        <authorList>
            <person name="Zheng Z."/>
            <person name="Ye L."/>
            <person name="Chen S."/>
        </authorList>
    </citation>
    <scope>NUCLEOTIDE SEQUENCE [LARGE SCALE GENOMIC DNA]</scope>
    <source>
        <strain evidence="3 4">Vb1636</strain>
    </source>
</reference>
<feature type="coiled-coil region" evidence="1">
    <location>
        <begin position="79"/>
        <end position="180"/>
    </location>
</feature>
<keyword evidence="1" id="KW-0175">Coiled coil</keyword>
<dbReference type="RefSeq" id="WP_169628929.1">
    <property type="nucleotide sequence ID" value="NZ_JABCMA010000025.1"/>
</dbReference>
<dbReference type="AlphaFoldDB" id="A0A7Y0QYZ5"/>
<dbReference type="Proteomes" id="UP000565155">
    <property type="component" value="Unassembled WGS sequence"/>
</dbReference>
<evidence type="ECO:0000313" key="3">
    <source>
        <dbReference type="EMBL" id="NMR75563.1"/>
    </source>
</evidence>
<sequence>MSDVFTVELPWGLPENSPIEIKEFEIPLVGLMQHIIDDLQFKLSQRTAKADEALKQKYQAMLDERTEILAARDRAMAGTEVMRKKRNEAEQIAAELREENERLGKDNQRLEAEIKRLTTELRHAQQELDGIPKLVENKVAAALANQVASSGELESLNQQLESVQEQLRIAEDKRKATAAKNATLDEAYKATESELTKSKEHIEMLSELVATQTEQINSMSEGLKNADENYHYVMHNIDEVLAYAAIIAHENEELRNDNLYLGEAVQYHDLKSVWKGGNWQAYMLCKATAIQPQEGLGKPDQRFGLIYLMNTHTGAGHTAYIGEDGSLCMSKLLHESCVLPQEYWEEFTEAAKQVPVDQIERALDRAVKRTKKVVSVAKVLDLDWCTQVNLVEIAQRLSDYVPQHELNRALTHIERAKELAPRSVSLIKRINKRFNTEYALHSAGGRIPDTPKKPSKPKRNQKRGKRK</sequence>
<evidence type="ECO:0000256" key="1">
    <source>
        <dbReference type="SAM" id="Coils"/>
    </source>
</evidence>
<feature type="compositionally biased region" description="Basic residues" evidence="2">
    <location>
        <begin position="453"/>
        <end position="467"/>
    </location>
</feature>
<organism evidence="3 4">
    <name type="scientific">Vibrio alginolyticus</name>
    <dbReference type="NCBI Taxonomy" id="663"/>
    <lineage>
        <taxon>Bacteria</taxon>
        <taxon>Pseudomonadati</taxon>
        <taxon>Pseudomonadota</taxon>
        <taxon>Gammaproteobacteria</taxon>
        <taxon>Vibrionales</taxon>
        <taxon>Vibrionaceae</taxon>
        <taxon>Vibrio</taxon>
    </lineage>
</organism>
<proteinExistence type="predicted"/>
<accession>A0A7Y0QYZ5</accession>